<organism evidence="4 5">
    <name type="scientific">Mycobacterium rhizamassiliense</name>
    <dbReference type="NCBI Taxonomy" id="1841860"/>
    <lineage>
        <taxon>Bacteria</taxon>
        <taxon>Bacillati</taxon>
        <taxon>Actinomycetota</taxon>
        <taxon>Actinomycetes</taxon>
        <taxon>Mycobacteriales</taxon>
        <taxon>Mycobacteriaceae</taxon>
        <taxon>Mycobacterium</taxon>
    </lineage>
</organism>
<feature type="domain" description="Luciferase-like" evidence="3">
    <location>
        <begin position="13"/>
        <end position="327"/>
    </location>
</feature>
<dbReference type="SUPFAM" id="SSF51679">
    <property type="entry name" value="Bacterial luciferase-like"/>
    <property type="match status" value="1"/>
</dbReference>
<dbReference type="OrthoDB" id="5241778at2"/>
<evidence type="ECO:0000313" key="5">
    <source>
        <dbReference type="Proteomes" id="UP000240988"/>
    </source>
</evidence>
<dbReference type="PANTHER" id="PTHR43244:SF1">
    <property type="entry name" value="5,10-METHYLENETETRAHYDROMETHANOPTERIN REDUCTASE"/>
    <property type="match status" value="1"/>
</dbReference>
<dbReference type="Pfam" id="PF00296">
    <property type="entry name" value="Bac_luciferase"/>
    <property type="match status" value="1"/>
</dbReference>
<evidence type="ECO:0000313" key="4">
    <source>
        <dbReference type="EMBL" id="SPM34313.1"/>
    </source>
</evidence>
<dbReference type="CDD" id="cd01097">
    <property type="entry name" value="Tetrahydromethanopterin_reductase"/>
    <property type="match status" value="1"/>
</dbReference>
<reference evidence="4 5" key="1">
    <citation type="submission" date="2017-01" db="EMBL/GenBank/DDBJ databases">
        <authorList>
            <consortium name="Urmite Genomes"/>
        </authorList>
    </citation>
    <scope>NUCLEOTIDE SEQUENCE [LARGE SCALE GENOMIC DNA]</scope>
    <source>
        <strain evidence="4 5">AB57</strain>
    </source>
</reference>
<dbReference type="EMBL" id="FUFA01000004">
    <property type="protein sequence ID" value="SPM34313.1"/>
    <property type="molecule type" value="Genomic_DNA"/>
</dbReference>
<sequence>MKLGLQLGYWGAQPPENHAELVAAAEEAGFDAVFTAEAWGSDAYTPLAWWGSSTQRVRLGTSVVQLSARTPTACAMAALTLDHLSGGRHILGLGVSGPQVVEGWYGQSFPKPLARTREYIDIIRQVWARKEPVTSDGPHYPLPLKEGPGRPATGLGKPLKPITHPRRADIPIMLGAEGPKNVALAAEICDGWLPIFYTPRMADTYNEWLDEGFSRPGARRSRKDFEICATANIVITEDRAAAFAAMKPYIALYMGGMGAEDTNFHADVYRRMGYSEVVDDVTKLFRSNQKEKAAEIIPDEVIDDAAIVGDVDYVRKQIKAWEAAGVTMMVVSGRSTEQVNELAALI</sequence>
<dbReference type="PANTHER" id="PTHR43244">
    <property type="match status" value="1"/>
</dbReference>
<dbReference type="InterPro" id="IPR011251">
    <property type="entry name" value="Luciferase-like_dom"/>
</dbReference>
<gene>
    <name evidence="4" type="ORF">MRAB57_2127</name>
</gene>
<dbReference type="Proteomes" id="UP000240988">
    <property type="component" value="Unassembled WGS sequence"/>
</dbReference>
<dbReference type="InterPro" id="IPR036661">
    <property type="entry name" value="Luciferase-like_sf"/>
</dbReference>
<dbReference type="NCBIfam" id="TIGR03559">
    <property type="entry name" value="F420_Rv3520c"/>
    <property type="match status" value="1"/>
</dbReference>
<keyword evidence="1" id="KW-0560">Oxidoreductase</keyword>
<evidence type="ECO:0000256" key="2">
    <source>
        <dbReference type="SAM" id="MobiDB-lite"/>
    </source>
</evidence>
<dbReference type="STRING" id="1841860.GCA_900157375_02130"/>
<evidence type="ECO:0000259" key="3">
    <source>
        <dbReference type="Pfam" id="PF00296"/>
    </source>
</evidence>
<name>A0A2U3NS93_9MYCO</name>
<accession>A0A2U3NS93</accession>
<dbReference type="Gene3D" id="3.20.20.30">
    <property type="entry name" value="Luciferase-like domain"/>
    <property type="match status" value="1"/>
</dbReference>
<dbReference type="AlphaFoldDB" id="A0A2U3NS93"/>
<proteinExistence type="predicted"/>
<keyword evidence="5" id="KW-1185">Reference proteome</keyword>
<dbReference type="InterPro" id="IPR019951">
    <property type="entry name" value="F420_OxRdatse_Rv3520c_pred"/>
</dbReference>
<protein>
    <submittedName>
        <fullName evidence="4">Coenzyme F420-dependent oxidoreductase</fullName>
    </submittedName>
</protein>
<feature type="region of interest" description="Disordered" evidence="2">
    <location>
        <begin position="135"/>
        <end position="160"/>
    </location>
</feature>
<dbReference type="RefSeq" id="WP_077087538.1">
    <property type="nucleotide sequence ID" value="NZ_LT721901.1"/>
</dbReference>
<dbReference type="GO" id="GO:0016705">
    <property type="term" value="F:oxidoreductase activity, acting on paired donors, with incorporation or reduction of molecular oxygen"/>
    <property type="evidence" value="ECO:0007669"/>
    <property type="project" value="InterPro"/>
</dbReference>
<evidence type="ECO:0000256" key="1">
    <source>
        <dbReference type="ARBA" id="ARBA00023002"/>
    </source>
</evidence>
<dbReference type="InterPro" id="IPR050564">
    <property type="entry name" value="F420-G6PD/mer"/>
</dbReference>